<dbReference type="Pfam" id="PF12680">
    <property type="entry name" value="SnoaL_2"/>
    <property type="match status" value="1"/>
</dbReference>
<feature type="domain" description="SnoaL-like" evidence="1">
    <location>
        <begin position="33"/>
        <end position="127"/>
    </location>
</feature>
<dbReference type="InterPro" id="IPR032710">
    <property type="entry name" value="NTF2-like_dom_sf"/>
</dbReference>
<gene>
    <name evidence="2" type="ORF">A4R43_10555</name>
</gene>
<name>A0A344L4F4_9PSEU</name>
<dbReference type="GO" id="GO:0016853">
    <property type="term" value="F:isomerase activity"/>
    <property type="evidence" value="ECO:0007669"/>
    <property type="project" value="UniProtKB-KW"/>
</dbReference>
<dbReference type="EMBL" id="CP015163">
    <property type="protein sequence ID" value="AXB42928.1"/>
    <property type="molecule type" value="Genomic_DNA"/>
</dbReference>
<dbReference type="PANTHER" id="PTHR41252:SF1">
    <property type="entry name" value="BLR2505 PROTEIN"/>
    <property type="match status" value="1"/>
</dbReference>
<dbReference type="InterPro" id="IPR037401">
    <property type="entry name" value="SnoaL-like"/>
</dbReference>
<evidence type="ECO:0000313" key="3">
    <source>
        <dbReference type="Proteomes" id="UP000250434"/>
    </source>
</evidence>
<protein>
    <submittedName>
        <fullName evidence="2">Ketosteroid isomerase</fullName>
    </submittedName>
</protein>
<reference evidence="2 3" key="1">
    <citation type="submission" date="2016-04" db="EMBL/GenBank/DDBJ databases">
        <title>Complete genome sequence and analysis of deep-sea sediment isolate, Amycolatopsis sp. WP1.</title>
        <authorList>
            <person name="Wang H."/>
            <person name="Chen S."/>
            <person name="Wu Q."/>
        </authorList>
    </citation>
    <scope>NUCLEOTIDE SEQUENCE [LARGE SCALE GENOMIC DNA]</scope>
    <source>
        <strain evidence="2 3">WP1</strain>
    </source>
</reference>
<dbReference type="Proteomes" id="UP000250434">
    <property type="component" value="Chromosome"/>
</dbReference>
<dbReference type="Gene3D" id="3.10.450.50">
    <property type="match status" value="1"/>
</dbReference>
<sequence length="141" mass="15267">MTTSTTSPVAVLEGMYAAEAEYLAAGGPGQASFAPLAPFFATDVVLHQAEGLPYGGTWRGHDGLAAFFLAMSRTWARFDLAEQEFLATTSPLVVLTRVRARARTTGRDLEFPILQTITVEHGRITEIRPFYWDTAAIAAAC</sequence>
<evidence type="ECO:0000259" key="1">
    <source>
        <dbReference type="Pfam" id="PF12680"/>
    </source>
</evidence>
<keyword evidence="3" id="KW-1185">Reference proteome</keyword>
<proteinExistence type="predicted"/>
<dbReference type="KEGG" id="aab:A4R43_10555"/>
<keyword evidence="2" id="KW-0413">Isomerase</keyword>
<dbReference type="PANTHER" id="PTHR41252">
    <property type="entry name" value="BLR2505 PROTEIN"/>
    <property type="match status" value="1"/>
</dbReference>
<organism evidence="2 3">
    <name type="scientific">Amycolatopsis albispora</name>
    <dbReference type="NCBI Taxonomy" id="1804986"/>
    <lineage>
        <taxon>Bacteria</taxon>
        <taxon>Bacillati</taxon>
        <taxon>Actinomycetota</taxon>
        <taxon>Actinomycetes</taxon>
        <taxon>Pseudonocardiales</taxon>
        <taxon>Pseudonocardiaceae</taxon>
        <taxon>Amycolatopsis</taxon>
    </lineage>
</organism>
<accession>A0A344L4F4</accession>
<evidence type="ECO:0000313" key="2">
    <source>
        <dbReference type="EMBL" id="AXB42928.1"/>
    </source>
</evidence>
<dbReference type="RefSeq" id="WP_236808898.1">
    <property type="nucleotide sequence ID" value="NZ_CP015163.1"/>
</dbReference>
<dbReference type="SUPFAM" id="SSF54427">
    <property type="entry name" value="NTF2-like"/>
    <property type="match status" value="1"/>
</dbReference>
<dbReference type="AlphaFoldDB" id="A0A344L4F4"/>